<dbReference type="PROSITE" id="PS51380">
    <property type="entry name" value="EXS"/>
    <property type="match status" value="1"/>
</dbReference>
<dbReference type="InterPro" id="IPR004342">
    <property type="entry name" value="EXS_C"/>
</dbReference>
<evidence type="ECO:0000256" key="3">
    <source>
        <dbReference type="ARBA" id="ARBA00022989"/>
    </source>
</evidence>
<keyword evidence="9" id="KW-1185">Reference proteome</keyword>
<proteinExistence type="predicted"/>
<accession>A0A0G2F9C9</accession>
<dbReference type="Proteomes" id="UP000034680">
    <property type="component" value="Unassembled WGS sequence"/>
</dbReference>
<reference evidence="8 9" key="1">
    <citation type="submission" date="2015-05" db="EMBL/GenBank/DDBJ databases">
        <title>Distinctive expansion of gene families associated with plant cell wall degradation and secondary metabolism in the genomes of grapevine trunk pathogens.</title>
        <authorList>
            <person name="Lawrence D.P."/>
            <person name="Travadon R."/>
            <person name="Rolshausen P.E."/>
            <person name="Baumgartner K."/>
        </authorList>
    </citation>
    <scope>NUCLEOTIDE SEQUENCE [LARGE SCALE GENOMIC DNA]</scope>
    <source>
        <strain evidence="8">DA912</strain>
    </source>
</reference>
<dbReference type="Pfam" id="PF03124">
    <property type="entry name" value="EXS"/>
    <property type="match status" value="1"/>
</dbReference>
<gene>
    <name evidence="8" type="ORF">UCDDA912_g09267</name>
</gene>
<sequence length="724" mass="79500">MDFDLEVNDNGLDSFELVFPLAYRIAFMVVFVVWLDKPLHILIYRLAGFLSLTFVVSLGLYWVITHKDPQLAGYFNWLALINLIILAVLLVAPPHNFAASSGGRDRLLSTIRRISLGGLAQPHHGKFADTLLADAFISLEVIHADLILYLVLLFSKNSDFPDESKYQAVRHIVKPIAMSIPVLIRFRQCLTEFSRAGSTQLSEGVWGGWHLLNAGKYISSIPFIIFDILRRDAEDTPAGIPGDIFYLWLVSHTANTIYSFWWDISRDWDLKLLVTGGSKGHAFGLRQDLLLFGPLGYYLAIFMDLVIRGLWILKISPDIDRVLDKPTWVFILTLLELIRRAVWALIRMETEWVRIQNTEAKAAASGTKTAKDEEAGLSEPPLKSPSYSAISIPEPTSMATETAQLVLPRPGAAQADPSPPIPGPTETAFTDTFGRLLPPAHFFATAHGKAAYYELAPASSAPSRPPDRVLFLHGVQTPALGMLPLASALHAAFPHAHCVLLDWWGHGLSETPVVAHENTLFHAQADALLDHLGWPAAHLVSYSFGCAAAVTYVAARGRARVKSMALVAPAGLLRSANLTDLQRSYIRGGSGVEDDARGWVLEFLEGGDLVVPTDWRERVARGEVVAEAVREWQMRMHPGHTASVVGIFRDGGVFDKHADFAKAAGTGVKSVFVLGGLDDLCSGSDLEQAGFHNIKVVPEAGHGVVRDRAPEVAGFIGEFWKQIL</sequence>
<dbReference type="EMBL" id="LCUC01000443">
    <property type="protein sequence ID" value="KKY30794.1"/>
    <property type="molecule type" value="Genomic_DNA"/>
</dbReference>
<feature type="transmembrane region" description="Helical" evidence="6">
    <location>
        <begin position="17"/>
        <end position="35"/>
    </location>
</feature>
<feature type="region of interest" description="Disordered" evidence="5">
    <location>
        <begin position="363"/>
        <end position="389"/>
    </location>
</feature>
<keyword evidence="3 6" id="KW-1133">Transmembrane helix</keyword>
<evidence type="ECO:0000313" key="9">
    <source>
        <dbReference type="Proteomes" id="UP000034680"/>
    </source>
</evidence>
<feature type="domain" description="EXS" evidence="7">
    <location>
        <begin position="165"/>
        <end position="379"/>
    </location>
</feature>
<keyword evidence="4 6" id="KW-0472">Membrane</keyword>
<feature type="transmembrane region" description="Helical" evidence="6">
    <location>
        <begin position="74"/>
        <end position="92"/>
    </location>
</feature>
<comment type="caution">
    <text evidence="8">The sequence shown here is derived from an EMBL/GenBank/DDBJ whole genome shotgun (WGS) entry which is preliminary data.</text>
</comment>
<dbReference type="Pfam" id="PF00561">
    <property type="entry name" value="Abhydrolase_1"/>
    <property type="match status" value="1"/>
</dbReference>
<reference evidence="8 9" key="2">
    <citation type="submission" date="2015-05" db="EMBL/GenBank/DDBJ databases">
        <authorList>
            <person name="Morales-Cruz A."/>
            <person name="Amrine K.C."/>
            <person name="Cantu D."/>
        </authorList>
    </citation>
    <scope>NUCLEOTIDE SEQUENCE [LARGE SCALE GENOMIC DNA]</scope>
    <source>
        <strain evidence="8">DA912</strain>
    </source>
</reference>
<dbReference type="STRING" id="1214573.A0A0G2F9C9"/>
<dbReference type="OrthoDB" id="2159384at2759"/>
<dbReference type="PANTHER" id="PTHR10783:SF46">
    <property type="entry name" value="PROTEIN ERD1 HOMOLOG 2"/>
    <property type="match status" value="1"/>
</dbReference>
<dbReference type="GO" id="GO:0016020">
    <property type="term" value="C:membrane"/>
    <property type="evidence" value="ECO:0007669"/>
    <property type="project" value="UniProtKB-SubCell"/>
</dbReference>
<organism evidence="8 9">
    <name type="scientific">Diaporthe ampelina</name>
    <dbReference type="NCBI Taxonomy" id="1214573"/>
    <lineage>
        <taxon>Eukaryota</taxon>
        <taxon>Fungi</taxon>
        <taxon>Dikarya</taxon>
        <taxon>Ascomycota</taxon>
        <taxon>Pezizomycotina</taxon>
        <taxon>Sordariomycetes</taxon>
        <taxon>Sordariomycetidae</taxon>
        <taxon>Diaporthales</taxon>
        <taxon>Diaporthaceae</taxon>
        <taxon>Diaporthe</taxon>
    </lineage>
</organism>
<keyword evidence="2 6" id="KW-0812">Transmembrane</keyword>
<dbReference type="AlphaFoldDB" id="A0A0G2F9C9"/>
<dbReference type="GO" id="GO:0005737">
    <property type="term" value="C:cytoplasm"/>
    <property type="evidence" value="ECO:0007669"/>
    <property type="project" value="TreeGrafter"/>
</dbReference>
<dbReference type="GO" id="GO:0016787">
    <property type="term" value="F:hydrolase activity"/>
    <property type="evidence" value="ECO:0007669"/>
    <property type="project" value="UniProtKB-KW"/>
</dbReference>
<evidence type="ECO:0000256" key="2">
    <source>
        <dbReference type="ARBA" id="ARBA00022692"/>
    </source>
</evidence>
<dbReference type="PANTHER" id="PTHR10783">
    <property type="entry name" value="XENOTROPIC AND POLYTROPIC RETROVIRUS RECEPTOR 1-RELATED"/>
    <property type="match status" value="1"/>
</dbReference>
<evidence type="ECO:0000256" key="4">
    <source>
        <dbReference type="ARBA" id="ARBA00023136"/>
    </source>
</evidence>
<evidence type="ECO:0000256" key="6">
    <source>
        <dbReference type="SAM" id="Phobius"/>
    </source>
</evidence>
<name>A0A0G2F9C9_9PEZI</name>
<dbReference type="SUPFAM" id="SSF53474">
    <property type="entry name" value="alpha/beta-Hydrolases"/>
    <property type="match status" value="1"/>
</dbReference>
<evidence type="ECO:0000256" key="5">
    <source>
        <dbReference type="SAM" id="MobiDB-lite"/>
    </source>
</evidence>
<evidence type="ECO:0000259" key="7">
    <source>
        <dbReference type="PROSITE" id="PS51380"/>
    </source>
</evidence>
<evidence type="ECO:0000313" key="8">
    <source>
        <dbReference type="EMBL" id="KKY30794.1"/>
    </source>
</evidence>
<dbReference type="InterPro" id="IPR000073">
    <property type="entry name" value="AB_hydrolase_1"/>
</dbReference>
<dbReference type="Gene3D" id="3.40.50.1820">
    <property type="entry name" value="alpha/beta hydrolase"/>
    <property type="match status" value="1"/>
</dbReference>
<feature type="transmembrane region" description="Helical" evidence="6">
    <location>
        <begin position="289"/>
        <end position="307"/>
    </location>
</feature>
<keyword evidence="8" id="KW-0378">Hydrolase</keyword>
<protein>
    <submittedName>
        <fullName evidence="8">Putative valacyclovir hydrolase</fullName>
    </submittedName>
</protein>
<comment type="subcellular location">
    <subcellularLocation>
        <location evidence="1">Membrane</location>
        <topology evidence="1">Multi-pass membrane protein</topology>
    </subcellularLocation>
</comment>
<feature type="transmembrane region" description="Helical" evidence="6">
    <location>
        <begin position="42"/>
        <end position="62"/>
    </location>
</feature>
<evidence type="ECO:0000256" key="1">
    <source>
        <dbReference type="ARBA" id="ARBA00004141"/>
    </source>
</evidence>
<dbReference type="InterPro" id="IPR029058">
    <property type="entry name" value="AB_hydrolase_fold"/>
</dbReference>